<accession>A0ABT7LLI6</accession>
<feature type="compositionally biased region" description="Low complexity" evidence="1">
    <location>
        <begin position="30"/>
        <end position="44"/>
    </location>
</feature>
<reference evidence="2 3" key="1">
    <citation type="submission" date="2023-06" db="EMBL/GenBank/DDBJ databases">
        <title>Pelomonas sp. APW6 16S ribosomal RNA gene genome sequencing and assembly.</title>
        <authorList>
            <person name="Woo H."/>
        </authorList>
    </citation>
    <scope>NUCLEOTIDE SEQUENCE [LARGE SCALE GENOMIC DNA]</scope>
    <source>
        <strain evidence="2 3">APW6</strain>
    </source>
</reference>
<evidence type="ECO:0000313" key="3">
    <source>
        <dbReference type="Proteomes" id="UP001238603"/>
    </source>
</evidence>
<keyword evidence="3" id="KW-1185">Reference proteome</keyword>
<comment type="caution">
    <text evidence="2">The sequence shown here is derived from an EMBL/GenBank/DDBJ whole genome shotgun (WGS) entry which is preliminary data.</text>
</comment>
<sequence>MRAIVGIVGLLIVLTIVMFNAKHSTQQLKAASPEAASGAGAPAEPRAQTEAVREQVQGLVDQAAQRASEAAAP</sequence>
<feature type="region of interest" description="Disordered" evidence="1">
    <location>
        <begin position="27"/>
        <end position="73"/>
    </location>
</feature>
<dbReference type="EMBL" id="JASVDS010000005">
    <property type="protein sequence ID" value="MDL5033722.1"/>
    <property type="molecule type" value="Genomic_DNA"/>
</dbReference>
<proteinExistence type="predicted"/>
<feature type="compositionally biased region" description="Low complexity" evidence="1">
    <location>
        <begin position="63"/>
        <end position="73"/>
    </location>
</feature>
<organism evidence="2 3">
    <name type="scientific">Roseateles subflavus</name>
    <dbReference type="NCBI Taxonomy" id="3053353"/>
    <lineage>
        <taxon>Bacteria</taxon>
        <taxon>Pseudomonadati</taxon>
        <taxon>Pseudomonadota</taxon>
        <taxon>Betaproteobacteria</taxon>
        <taxon>Burkholderiales</taxon>
        <taxon>Sphaerotilaceae</taxon>
        <taxon>Roseateles</taxon>
    </lineage>
</organism>
<protein>
    <submittedName>
        <fullName evidence="2">Uncharacterized protein</fullName>
    </submittedName>
</protein>
<name>A0ABT7LLI6_9BURK</name>
<evidence type="ECO:0000313" key="2">
    <source>
        <dbReference type="EMBL" id="MDL5033722.1"/>
    </source>
</evidence>
<evidence type="ECO:0000256" key="1">
    <source>
        <dbReference type="SAM" id="MobiDB-lite"/>
    </source>
</evidence>
<gene>
    <name evidence="2" type="ORF">QRD43_17560</name>
</gene>
<dbReference type="RefSeq" id="WP_285983803.1">
    <property type="nucleotide sequence ID" value="NZ_JASVDS010000005.1"/>
</dbReference>
<dbReference type="Proteomes" id="UP001238603">
    <property type="component" value="Unassembled WGS sequence"/>
</dbReference>